<reference evidence="5" key="1">
    <citation type="submission" date="2021-04" db="EMBL/GenBank/DDBJ databases">
        <authorList>
            <person name="Hartkoorn R.C."/>
            <person name="Beaudoing E."/>
            <person name="Hot D."/>
        </authorList>
    </citation>
    <scope>NUCLEOTIDE SEQUENCE</scope>
    <source>
        <strain evidence="5">NRRL B-16292</strain>
    </source>
</reference>
<dbReference type="Gene3D" id="1.10.10.10">
    <property type="entry name" value="Winged helix-like DNA-binding domain superfamily/Winged helix DNA-binding domain"/>
    <property type="match status" value="1"/>
</dbReference>
<dbReference type="PROSITE" id="PS51000">
    <property type="entry name" value="HTH_DEOR_2"/>
    <property type="match status" value="1"/>
</dbReference>
<dbReference type="Pfam" id="PF00455">
    <property type="entry name" value="DeoRC"/>
    <property type="match status" value="1"/>
</dbReference>
<dbReference type="EMBL" id="CP073720">
    <property type="protein sequence ID" value="UWP86129.1"/>
    <property type="molecule type" value="Genomic_DNA"/>
</dbReference>
<dbReference type="Pfam" id="PF08220">
    <property type="entry name" value="HTH_DeoR"/>
    <property type="match status" value="1"/>
</dbReference>
<dbReference type="SUPFAM" id="SSF46785">
    <property type="entry name" value="Winged helix' DNA-binding domain"/>
    <property type="match status" value="1"/>
</dbReference>
<evidence type="ECO:0000256" key="3">
    <source>
        <dbReference type="SAM" id="MobiDB-lite"/>
    </source>
</evidence>
<dbReference type="InterPro" id="IPR050313">
    <property type="entry name" value="Carb_Metab_HTH_regulators"/>
</dbReference>
<feature type="region of interest" description="Disordered" evidence="3">
    <location>
        <begin position="1"/>
        <end position="30"/>
    </location>
</feature>
<name>A0ABY5WAT3_9ACTN</name>
<dbReference type="PANTHER" id="PTHR30363:SF44">
    <property type="entry name" value="AGA OPERON TRANSCRIPTIONAL REPRESSOR-RELATED"/>
    <property type="match status" value="1"/>
</dbReference>
<dbReference type="InterPro" id="IPR000485">
    <property type="entry name" value="AsnC-type_HTH_dom"/>
</dbReference>
<gene>
    <name evidence="5" type="ORF">Dfulv_18540</name>
</gene>
<accession>A0ABY5WAT3</accession>
<sequence>MEASARSACPRTRLRRPGRDRRRVRRRREPDPAHLTLRLVRGSGRLSLGELAERLGVSEMTVRRDLDQLQEQGLVRRVRGGAVALDVPADQAGFTVRERWQAATKAQLGRAAAALIEPGTTVLLDAGTTTAELAGHLTARAPLTVAVLSLQAAVRLADQPGIKLLIIGGESRASERSLVGPLALNALDQLRFDTFVMSIGAAHHELGWSEFDLDDAAVKRAALRRAGRTIVVADSTKLGVQAFARVAPLDAVDTLVTNAVLPSDLSGPQDGAAADTLAALRDAGVEIVTPHTVSGSGDSR</sequence>
<dbReference type="SMART" id="SM01134">
    <property type="entry name" value="DeoRC"/>
    <property type="match status" value="1"/>
</dbReference>
<dbReference type="SMART" id="SM00420">
    <property type="entry name" value="HTH_DEOR"/>
    <property type="match status" value="1"/>
</dbReference>
<dbReference type="SUPFAM" id="SSF100950">
    <property type="entry name" value="NagB/RpiA/CoA transferase-like"/>
    <property type="match status" value="1"/>
</dbReference>
<dbReference type="Gene3D" id="3.40.50.1360">
    <property type="match status" value="1"/>
</dbReference>
<keyword evidence="1" id="KW-0805">Transcription regulation</keyword>
<keyword evidence="5" id="KW-0238">DNA-binding</keyword>
<organism evidence="5 6">
    <name type="scientific">Dactylosporangium fulvum</name>
    <dbReference type="NCBI Taxonomy" id="53359"/>
    <lineage>
        <taxon>Bacteria</taxon>
        <taxon>Bacillati</taxon>
        <taxon>Actinomycetota</taxon>
        <taxon>Actinomycetes</taxon>
        <taxon>Micromonosporales</taxon>
        <taxon>Micromonosporaceae</taxon>
        <taxon>Dactylosporangium</taxon>
    </lineage>
</organism>
<dbReference type="PRINTS" id="PR00033">
    <property type="entry name" value="HTHASNC"/>
</dbReference>
<dbReference type="Proteomes" id="UP001059617">
    <property type="component" value="Chromosome"/>
</dbReference>
<evidence type="ECO:0000256" key="2">
    <source>
        <dbReference type="ARBA" id="ARBA00023163"/>
    </source>
</evidence>
<feature type="domain" description="HTH deoR-type" evidence="4">
    <location>
        <begin position="29"/>
        <end position="84"/>
    </location>
</feature>
<dbReference type="InterPro" id="IPR036390">
    <property type="entry name" value="WH_DNA-bd_sf"/>
</dbReference>
<dbReference type="InterPro" id="IPR001034">
    <property type="entry name" value="DeoR_HTH"/>
</dbReference>
<evidence type="ECO:0000313" key="5">
    <source>
        <dbReference type="EMBL" id="UWP86129.1"/>
    </source>
</evidence>
<proteinExistence type="predicted"/>
<evidence type="ECO:0000256" key="1">
    <source>
        <dbReference type="ARBA" id="ARBA00023015"/>
    </source>
</evidence>
<feature type="compositionally biased region" description="Basic residues" evidence="3">
    <location>
        <begin position="12"/>
        <end position="27"/>
    </location>
</feature>
<reference evidence="5" key="2">
    <citation type="submission" date="2022-09" db="EMBL/GenBank/DDBJ databases">
        <title>Biosynthetic gene clusters of Dactylosporangioum fulvum.</title>
        <authorList>
            <person name="Caradec T."/>
        </authorList>
    </citation>
    <scope>NUCLEOTIDE SEQUENCE</scope>
    <source>
        <strain evidence="5">NRRL B-16292</strain>
    </source>
</reference>
<dbReference type="PRINTS" id="PR00037">
    <property type="entry name" value="HTHLACR"/>
</dbReference>
<dbReference type="InterPro" id="IPR036388">
    <property type="entry name" value="WH-like_DNA-bd_sf"/>
</dbReference>
<evidence type="ECO:0000313" key="6">
    <source>
        <dbReference type="Proteomes" id="UP001059617"/>
    </source>
</evidence>
<keyword evidence="6" id="KW-1185">Reference proteome</keyword>
<dbReference type="PANTHER" id="PTHR30363">
    <property type="entry name" value="HTH-TYPE TRANSCRIPTIONAL REGULATOR SRLR-RELATED"/>
    <property type="match status" value="1"/>
</dbReference>
<dbReference type="InterPro" id="IPR037171">
    <property type="entry name" value="NagB/RpiA_transferase-like"/>
</dbReference>
<dbReference type="RefSeq" id="WP_259865195.1">
    <property type="nucleotide sequence ID" value="NZ_BAAAST010000037.1"/>
</dbReference>
<keyword evidence="2" id="KW-0804">Transcription</keyword>
<protein>
    <submittedName>
        <fullName evidence="5">DeoR/GlpR family DNA-binding transcription regulator</fullName>
    </submittedName>
</protein>
<dbReference type="GO" id="GO:0003677">
    <property type="term" value="F:DNA binding"/>
    <property type="evidence" value="ECO:0007669"/>
    <property type="project" value="UniProtKB-KW"/>
</dbReference>
<evidence type="ECO:0000259" key="4">
    <source>
        <dbReference type="PROSITE" id="PS51000"/>
    </source>
</evidence>
<dbReference type="InterPro" id="IPR014036">
    <property type="entry name" value="DeoR-like_C"/>
</dbReference>